<evidence type="ECO:0000313" key="2">
    <source>
        <dbReference type="EMBL" id="AXA23812.1"/>
    </source>
</evidence>
<protein>
    <submittedName>
        <fullName evidence="2">Uncharacterized protein</fullName>
    </submittedName>
</protein>
<reference evidence="2 3" key="1">
    <citation type="submission" date="2018-06" db="EMBL/GenBank/DDBJ databases">
        <title>The genome of Pseudomonas putida NX-1, a lignin degrader.</title>
        <authorList>
            <person name="Xu Z."/>
        </authorList>
    </citation>
    <scope>NUCLEOTIDE SEQUENCE [LARGE SCALE GENOMIC DNA]</scope>
    <source>
        <strain evidence="2 3">NX-1</strain>
    </source>
</reference>
<organism evidence="2 3">
    <name type="scientific">Pseudomonas putida</name>
    <name type="common">Arthrobacter siderocapsulatus</name>
    <dbReference type="NCBI Taxonomy" id="303"/>
    <lineage>
        <taxon>Bacteria</taxon>
        <taxon>Pseudomonadati</taxon>
        <taxon>Pseudomonadota</taxon>
        <taxon>Gammaproteobacteria</taxon>
        <taxon>Pseudomonadales</taxon>
        <taxon>Pseudomonadaceae</taxon>
        <taxon>Pseudomonas</taxon>
    </lineage>
</organism>
<keyword evidence="1" id="KW-0472">Membrane</keyword>
<keyword evidence="1" id="KW-1133">Transmembrane helix</keyword>
<feature type="transmembrane region" description="Helical" evidence="1">
    <location>
        <begin position="38"/>
        <end position="62"/>
    </location>
</feature>
<sequence length="143" mass="16063">MNNPAKITPLGIIAIFASVIEASAIASLPFLNPESQVMYTWFLIGFPFFLTVLFFLTLNFNYESLYTPEHRAVHRSADDHGEGEAASATLFGSDVRQTIETEILPELIKPPQHERRWTLYNLSAHSCIQLSVRAIKKGEKIAL</sequence>
<dbReference type="RefSeq" id="WP_112897611.1">
    <property type="nucleotide sequence ID" value="NZ_CP030750.1"/>
</dbReference>
<evidence type="ECO:0000256" key="1">
    <source>
        <dbReference type="SAM" id="Phobius"/>
    </source>
</evidence>
<evidence type="ECO:0000313" key="3">
    <source>
        <dbReference type="Proteomes" id="UP000251617"/>
    </source>
</evidence>
<accession>A0AAD0PEH7</accession>
<dbReference type="EMBL" id="CP030750">
    <property type="protein sequence ID" value="AXA23812.1"/>
    <property type="molecule type" value="Genomic_DNA"/>
</dbReference>
<name>A0AAD0PEH7_PSEPU</name>
<dbReference type="AlphaFoldDB" id="A0AAD0PEH7"/>
<dbReference type="Proteomes" id="UP000251617">
    <property type="component" value="Chromosome"/>
</dbReference>
<keyword evidence="1" id="KW-0812">Transmembrane</keyword>
<proteinExistence type="predicted"/>
<gene>
    <name evidence="2" type="ORF">C1S65_06620</name>
</gene>